<evidence type="ECO:0000313" key="3">
    <source>
        <dbReference type="Proteomes" id="UP000269721"/>
    </source>
</evidence>
<name>A0A4P9WNB6_9FUNG</name>
<keyword evidence="3" id="KW-1185">Reference proteome</keyword>
<dbReference type="EMBL" id="KZ994188">
    <property type="protein sequence ID" value="RKO93563.1"/>
    <property type="molecule type" value="Genomic_DNA"/>
</dbReference>
<reference evidence="3" key="1">
    <citation type="journal article" date="2018" name="Nat. Microbiol.">
        <title>Leveraging single-cell genomics to expand the fungal tree of life.</title>
        <authorList>
            <person name="Ahrendt S.R."/>
            <person name="Quandt C.A."/>
            <person name="Ciobanu D."/>
            <person name="Clum A."/>
            <person name="Salamov A."/>
            <person name="Andreopoulos B."/>
            <person name="Cheng J.F."/>
            <person name="Woyke T."/>
            <person name="Pelin A."/>
            <person name="Henrissat B."/>
            <person name="Reynolds N.K."/>
            <person name="Benny G.L."/>
            <person name="Smith M.E."/>
            <person name="James T.Y."/>
            <person name="Grigoriev I.V."/>
        </authorList>
    </citation>
    <scope>NUCLEOTIDE SEQUENCE [LARGE SCALE GENOMIC DNA]</scope>
</reference>
<evidence type="ECO:0000256" key="1">
    <source>
        <dbReference type="SAM" id="MobiDB-lite"/>
    </source>
</evidence>
<protein>
    <submittedName>
        <fullName evidence="2">Uncharacterized protein</fullName>
    </submittedName>
</protein>
<sequence>MTFLLTTIYEGVISQTYRNTTDLQGTDGAVPAAGGDNEIYDFNSDDGLSDLEEDEKYEAGEETLQLEINSAPEAVYDGDVRDEDEGRKSDSPERVFAMDGKKVPGGFIHGQVGRSRASQGYRSKACRRYHDLVHVAYCGALWPTYWSGSAVDRSVSQWLEVGENTDAEQQSLV</sequence>
<evidence type="ECO:0000313" key="2">
    <source>
        <dbReference type="EMBL" id="RKO93563.1"/>
    </source>
</evidence>
<gene>
    <name evidence="2" type="ORF">BDK51DRAFT_34052</name>
</gene>
<dbReference type="Proteomes" id="UP000269721">
    <property type="component" value="Unassembled WGS sequence"/>
</dbReference>
<proteinExistence type="predicted"/>
<organism evidence="2 3">
    <name type="scientific">Blyttiomyces helicus</name>
    <dbReference type="NCBI Taxonomy" id="388810"/>
    <lineage>
        <taxon>Eukaryota</taxon>
        <taxon>Fungi</taxon>
        <taxon>Fungi incertae sedis</taxon>
        <taxon>Chytridiomycota</taxon>
        <taxon>Chytridiomycota incertae sedis</taxon>
        <taxon>Chytridiomycetes</taxon>
        <taxon>Chytridiomycetes incertae sedis</taxon>
        <taxon>Blyttiomyces</taxon>
    </lineage>
</organism>
<accession>A0A4P9WNB6</accession>
<feature type="region of interest" description="Disordered" evidence="1">
    <location>
        <begin position="69"/>
        <end position="92"/>
    </location>
</feature>
<dbReference type="AlphaFoldDB" id="A0A4P9WNB6"/>